<dbReference type="RefSeq" id="WP_238803956.1">
    <property type="nucleotide sequence ID" value="NZ_CAKLPY010000001.1"/>
</dbReference>
<keyword evidence="14" id="KW-1133">Transmembrane helix</keyword>
<keyword evidence="16" id="KW-1185">Reference proteome</keyword>
<keyword evidence="14" id="KW-0812">Transmembrane</keyword>
<dbReference type="InterPro" id="IPR003758">
    <property type="entry name" value="LpxK"/>
</dbReference>
<gene>
    <name evidence="13 15" type="primary">lpxK</name>
    <name evidence="15" type="ORF">EMA8858_00313</name>
</gene>
<keyword evidence="5 13" id="KW-0444">Lipid biosynthesis</keyword>
<accession>A0ABM9AKE0</accession>
<evidence type="ECO:0000256" key="13">
    <source>
        <dbReference type="HAMAP-Rule" id="MF_00409"/>
    </source>
</evidence>
<keyword evidence="8 13" id="KW-0547">Nucleotide-binding</keyword>
<dbReference type="EMBL" id="CAKLPY010000001">
    <property type="protein sequence ID" value="CAH0994205.1"/>
    <property type="molecule type" value="Genomic_DNA"/>
</dbReference>
<dbReference type="PANTHER" id="PTHR42724:SF1">
    <property type="entry name" value="TETRAACYLDISACCHARIDE 4'-KINASE, MITOCHONDRIAL-RELATED"/>
    <property type="match status" value="1"/>
</dbReference>
<comment type="similarity">
    <text evidence="13">Belongs to the LpxK family.</text>
</comment>
<name>A0ABM9AKE0_9BACT</name>
<dbReference type="Pfam" id="PF02606">
    <property type="entry name" value="LpxK"/>
    <property type="match status" value="1"/>
</dbReference>
<reference evidence="15" key="1">
    <citation type="submission" date="2021-12" db="EMBL/GenBank/DDBJ databases">
        <authorList>
            <person name="Rodrigo-Torres L."/>
            <person name="Arahal R. D."/>
            <person name="Lucena T."/>
        </authorList>
    </citation>
    <scope>NUCLEOTIDE SEQUENCE</scope>
    <source>
        <strain evidence="15">CECT 8858</strain>
    </source>
</reference>
<dbReference type="GO" id="GO:0009029">
    <property type="term" value="F:lipid-A 4'-kinase activity"/>
    <property type="evidence" value="ECO:0007669"/>
    <property type="project" value="UniProtKB-EC"/>
</dbReference>
<evidence type="ECO:0000256" key="6">
    <source>
        <dbReference type="ARBA" id="ARBA00022556"/>
    </source>
</evidence>
<evidence type="ECO:0000256" key="14">
    <source>
        <dbReference type="SAM" id="Phobius"/>
    </source>
</evidence>
<evidence type="ECO:0000256" key="8">
    <source>
        <dbReference type="ARBA" id="ARBA00022741"/>
    </source>
</evidence>
<dbReference type="PANTHER" id="PTHR42724">
    <property type="entry name" value="TETRAACYLDISACCHARIDE 4'-KINASE"/>
    <property type="match status" value="1"/>
</dbReference>
<organism evidence="15 16">
    <name type="scientific">Emticicia aquatica</name>
    <dbReference type="NCBI Taxonomy" id="1681835"/>
    <lineage>
        <taxon>Bacteria</taxon>
        <taxon>Pseudomonadati</taxon>
        <taxon>Bacteroidota</taxon>
        <taxon>Cytophagia</taxon>
        <taxon>Cytophagales</taxon>
        <taxon>Leadbetterellaceae</taxon>
        <taxon>Emticicia</taxon>
    </lineage>
</organism>
<evidence type="ECO:0000256" key="1">
    <source>
        <dbReference type="ARBA" id="ARBA00002274"/>
    </source>
</evidence>
<feature type="transmembrane region" description="Helical" evidence="14">
    <location>
        <begin position="6"/>
        <end position="24"/>
    </location>
</feature>
<evidence type="ECO:0000256" key="2">
    <source>
        <dbReference type="ARBA" id="ARBA00004870"/>
    </source>
</evidence>
<keyword evidence="11 13" id="KW-0443">Lipid metabolism</keyword>
<evidence type="ECO:0000256" key="12">
    <source>
        <dbReference type="ARBA" id="ARBA00029757"/>
    </source>
</evidence>
<evidence type="ECO:0000313" key="15">
    <source>
        <dbReference type="EMBL" id="CAH0994205.1"/>
    </source>
</evidence>
<sequence>MKFVFFTLKVILYPLMLLINIIIYSRNWLYDNGFFKSVRTNIFTINVGNLNLGGTGKTPHVEYLVRLLLDKQPVSILSRGYKRKTKGFILADENATAESIGDEPMQYFSKFNGKVNVVVCEDRVAGVNKIESLTNSNQVVILDDAFQHRKIAPHLNLLLCDYNRPFYEDFLVPIGRLRDVRTSAKRADAVIVTKCPNEISSQNYKQIKSGISKYILSETPIFFSRILYKPIRGYSEKSVFNPINSTSIITGIAKPEIFVDYILSQNIEVKKVHNFADHYAFSRKDIDKIIVENTYSDIITQMITTEKDMVKLKPLLSEKELNLFFYVPIEIEIEDKKVFDDFILGKLK</sequence>
<comment type="catalytic activity">
    <reaction evidence="13">
        <text>a lipid A disaccharide + ATP = a lipid IVA + ADP + H(+)</text>
        <dbReference type="Rhea" id="RHEA:67840"/>
        <dbReference type="ChEBI" id="CHEBI:15378"/>
        <dbReference type="ChEBI" id="CHEBI:30616"/>
        <dbReference type="ChEBI" id="CHEBI:176343"/>
        <dbReference type="ChEBI" id="CHEBI:176425"/>
        <dbReference type="ChEBI" id="CHEBI:456216"/>
        <dbReference type="EC" id="2.7.1.130"/>
    </reaction>
</comment>
<keyword evidence="6 13" id="KW-0441">Lipid A biosynthesis</keyword>
<keyword evidence="10 13" id="KW-0067">ATP-binding</keyword>
<keyword evidence="9 13" id="KW-0418">Kinase</keyword>
<evidence type="ECO:0000256" key="7">
    <source>
        <dbReference type="ARBA" id="ARBA00022679"/>
    </source>
</evidence>
<keyword evidence="14" id="KW-0472">Membrane</keyword>
<proteinExistence type="inferred from homology"/>
<evidence type="ECO:0000313" key="16">
    <source>
        <dbReference type="Proteomes" id="UP000837932"/>
    </source>
</evidence>
<feature type="binding site" evidence="13">
    <location>
        <begin position="51"/>
        <end position="58"/>
    </location>
    <ligand>
        <name>ATP</name>
        <dbReference type="ChEBI" id="CHEBI:30616"/>
    </ligand>
</feature>
<keyword evidence="7 13" id="KW-0808">Transferase</keyword>
<evidence type="ECO:0000256" key="11">
    <source>
        <dbReference type="ARBA" id="ARBA00023098"/>
    </source>
</evidence>
<comment type="function">
    <text evidence="1 13">Transfers the gamma-phosphate of ATP to the 4'-position of a tetraacyldisaccharide 1-phosphate intermediate (termed DS-1-P) to form tetraacyldisaccharide 1,4'-bis-phosphate (lipid IVA).</text>
</comment>
<dbReference type="HAMAP" id="MF_00409">
    <property type="entry name" value="LpxK"/>
    <property type="match status" value="1"/>
</dbReference>
<dbReference type="InterPro" id="IPR027417">
    <property type="entry name" value="P-loop_NTPase"/>
</dbReference>
<evidence type="ECO:0000256" key="3">
    <source>
        <dbReference type="ARBA" id="ARBA00012071"/>
    </source>
</evidence>
<dbReference type="EC" id="2.7.1.130" evidence="3 13"/>
<evidence type="ECO:0000256" key="10">
    <source>
        <dbReference type="ARBA" id="ARBA00022840"/>
    </source>
</evidence>
<dbReference type="NCBIfam" id="TIGR00682">
    <property type="entry name" value="lpxK"/>
    <property type="match status" value="1"/>
</dbReference>
<comment type="caution">
    <text evidence="15">The sequence shown here is derived from an EMBL/GenBank/DDBJ whole genome shotgun (WGS) entry which is preliminary data.</text>
</comment>
<evidence type="ECO:0000256" key="9">
    <source>
        <dbReference type="ARBA" id="ARBA00022777"/>
    </source>
</evidence>
<comment type="pathway">
    <text evidence="2 13">Glycolipid biosynthesis; lipid IV(A) biosynthesis; lipid IV(A) from (3R)-3-hydroxytetradecanoyl-[acyl-carrier-protein] and UDP-N-acetyl-alpha-D-glucosamine: step 6/6.</text>
</comment>
<dbReference type="SUPFAM" id="SSF52540">
    <property type="entry name" value="P-loop containing nucleoside triphosphate hydrolases"/>
    <property type="match status" value="1"/>
</dbReference>
<dbReference type="Proteomes" id="UP000837932">
    <property type="component" value="Unassembled WGS sequence"/>
</dbReference>
<evidence type="ECO:0000256" key="5">
    <source>
        <dbReference type="ARBA" id="ARBA00022516"/>
    </source>
</evidence>
<protein>
    <recommendedName>
        <fullName evidence="4 13">Tetraacyldisaccharide 4'-kinase</fullName>
        <ecNumber evidence="3 13">2.7.1.130</ecNumber>
    </recommendedName>
    <alternativeName>
        <fullName evidence="12 13">Lipid A 4'-kinase</fullName>
    </alternativeName>
</protein>
<evidence type="ECO:0000256" key="4">
    <source>
        <dbReference type="ARBA" id="ARBA00016436"/>
    </source>
</evidence>